<dbReference type="PROSITE" id="PS01060">
    <property type="entry name" value="FLIP_1"/>
    <property type="match status" value="1"/>
</dbReference>
<evidence type="ECO:0000256" key="1">
    <source>
        <dbReference type="ARBA" id="ARBA00006257"/>
    </source>
</evidence>
<reference evidence="13" key="1">
    <citation type="submission" date="2017-05" db="EMBL/GenBank/DDBJ databases">
        <authorList>
            <person name="Imhoff J.F."/>
            <person name="Rahn T."/>
            <person name="Kuenzel S."/>
            <person name="Neulinger S.C."/>
        </authorList>
    </citation>
    <scope>NUCLEOTIDE SEQUENCE</scope>
    <source>
        <strain evidence="13">LMG 28126</strain>
    </source>
</reference>
<organism evidence="13 14">
    <name type="scientific">Rhodobaculum claviforme</name>
    <dbReference type="NCBI Taxonomy" id="1549854"/>
    <lineage>
        <taxon>Bacteria</taxon>
        <taxon>Pseudomonadati</taxon>
        <taxon>Pseudomonadota</taxon>
        <taxon>Alphaproteobacteria</taxon>
        <taxon>Rhodobacterales</taxon>
        <taxon>Paracoccaceae</taxon>
        <taxon>Rhodobaculum</taxon>
    </lineage>
</organism>
<dbReference type="NCBIfam" id="NF009438">
    <property type="entry name" value="PRK12797.1"/>
    <property type="match status" value="1"/>
</dbReference>
<comment type="caution">
    <text evidence="13">The sequence shown here is derived from an EMBL/GenBank/DDBJ whole genome shotgun (WGS) entry which is preliminary data.</text>
</comment>
<dbReference type="PRINTS" id="PR01302">
    <property type="entry name" value="TYPE3IMPPROT"/>
</dbReference>
<dbReference type="PANTHER" id="PTHR30587">
    <property type="entry name" value="FLAGELLAR BIOSYNTHETIC PROTEIN FLIP"/>
    <property type="match status" value="1"/>
</dbReference>
<feature type="transmembrane region" description="Helical" evidence="12">
    <location>
        <begin position="191"/>
        <end position="213"/>
    </location>
</feature>
<dbReference type="InterPro" id="IPR005838">
    <property type="entry name" value="T3SS_IM_P"/>
</dbReference>
<dbReference type="InterPro" id="IPR005837">
    <property type="entry name" value="FliP"/>
</dbReference>
<dbReference type="NCBIfam" id="TIGR01103">
    <property type="entry name" value="fliP"/>
    <property type="match status" value="1"/>
</dbReference>
<evidence type="ECO:0000313" key="13">
    <source>
        <dbReference type="EMBL" id="MBK5928546.1"/>
    </source>
</evidence>
<comment type="subcellular location">
    <subcellularLocation>
        <location evidence="12">Cell membrane</location>
        <topology evidence="12">Multi-pass membrane protein</topology>
    </subcellularLocation>
    <subcellularLocation>
        <location evidence="12">Bacterial flagellum basal body</location>
    </subcellularLocation>
</comment>
<keyword evidence="13" id="KW-0966">Cell projection</keyword>
<keyword evidence="9 12" id="KW-0472">Membrane</keyword>
<evidence type="ECO:0000256" key="11">
    <source>
        <dbReference type="ARBA" id="ARBA00023225"/>
    </source>
</evidence>
<keyword evidence="3 12" id="KW-0813">Transport</keyword>
<evidence type="ECO:0000256" key="10">
    <source>
        <dbReference type="ARBA" id="ARBA00023143"/>
    </source>
</evidence>
<feature type="transmembrane region" description="Helical" evidence="12">
    <location>
        <begin position="56"/>
        <end position="82"/>
    </location>
</feature>
<keyword evidence="7 12" id="KW-0653">Protein transport</keyword>
<keyword evidence="4 12" id="KW-1003">Cell membrane</keyword>
<evidence type="ECO:0000256" key="4">
    <source>
        <dbReference type="ARBA" id="ARBA00022475"/>
    </source>
</evidence>
<comment type="function">
    <text evidence="12">Plays a role in the flagellum-specific transport system.</text>
</comment>
<dbReference type="Proteomes" id="UP000706333">
    <property type="component" value="Unassembled WGS sequence"/>
</dbReference>
<evidence type="ECO:0000256" key="3">
    <source>
        <dbReference type="ARBA" id="ARBA00022448"/>
    </source>
</evidence>
<keyword evidence="14" id="KW-1185">Reference proteome</keyword>
<evidence type="ECO:0000256" key="7">
    <source>
        <dbReference type="ARBA" id="ARBA00022927"/>
    </source>
</evidence>
<gene>
    <name evidence="12" type="primary">fliP</name>
    <name evidence="13" type="ORF">CCR87_14605</name>
</gene>
<evidence type="ECO:0000256" key="8">
    <source>
        <dbReference type="ARBA" id="ARBA00022989"/>
    </source>
</evidence>
<keyword evidence="8 12" id="KW-1133">Transmembrane helix</keyword>
<dbReference type="GO" id="GO:0009425">
    <property type="term" value="C:bacterial-type flagellum basal body"/>
    <property type="evidence" value="ECO:0007669"/>
    <property type="project" value="UniProtKB-SubCell"/>
</dbReference>
<keyword evidence="11 12" id="KW-1006">Bacterial flagellum protein export</keyword>
<dbReference type="GO" id="GO:0009306">
    <property type="term" value="P:protein secretion"/>
    <property type="evidence" value="ECO:0007669"/>
    <property type="project" value="UniProtKB-UniRule"/>
</dbReference>
<dbReference type="GO" id="GO:0005886">
    <property type="term" value="C:plasma membrane"/>
    <property type="evidence" value="ECO:0007669"/>
    <property type="project" value="UniProtKB-SubCell"/>
</dbReference>
<evidence type="ECO:0000256" key="12">
    <source>
        <dbReference type="RuleBase" id="RU362069"/>
    </source>
</evidence>
<keyword evidence="10" id="KW-0975">Bacterial flagellum</keyword>
<keyword evidence="6 12" id="KW-1005">Bacterial flagellum biogenesis</keyword>
<name>A0A934WJY9_9RHOB</name>
<comment type="similarity">
    <text evidence="1 12">Belongs to the FliP/MopC/SpaP family.</text>
</comment>
<dbReference type="PANTHER" id="PTHR30587:SF0">
    <property type="entry name" value="FLAGELLAR BIOSYNTHETIC PROTEIN FLIP"/>
    <property type="match status" value="1"/>
</dbReference>
<protein>
    <recommendedName>
        <fullName evidence="2 12">Flagellar biosynthetic protein FliP</fullName>
    </recommendedName>
</protein>
<accession>A0A934WJY9</accession>
<keyword evidence="5 12" id="KW-0812">Transmembrane</keyword>
<keyword evidence="13" id="KW-0969">Cilium</keyword>
<dbReference type="EMBL" id="NHSD01000310">
    <property type="protein sequence ID" value="MBK5928546.1"/>
    <property type="molecule type" value="Genomic_DNA"/>
</dbReference>
<evidence type="ECO:0000256" key="6">
    <source>
        <dbReference type="ARBA" id="ARBA00022795"/>
    </source>
</evidence>
<evidence type="ECO:0000313" key="14">
    <source>
        <dbReference type="Proteomes" id="UP000706333"/>
    </source>
</evidence>
<dbReference type="AlphaFoldDB" id="A0A934WJY9"/>
<sequence>MTPARAPRRAPAGAAALICAAMALMLAGPALGQTLSLDLGDDASMATRAIQLLVVITVLSLVPGLAVMITCFPFLVTVFAILRQAVGLQASPPNMLLVSLALFLTWFVMEPVFLEAWELGVGPMLDGRMEVEEAFAAALEPFRTFMSARVDPTTFEALATLRPDQANATLTPDSALSVLVPSFMLSEIARAFQIGFLIFLPFLVIDLVVAAVLMSMGMMMVPPAIVSLPFKLAFFVVADGWALISNALVRSYF</sequence>
<reference evidence="13" key="2">
    <citation type="journal article" date="2020" name="Microorganisms">
        <title>Osmotic Adaptation and Compatible Solute Biosynthesis of Phototrophic Bacteria as Revealed from Genome Analyses.</title>
        <authorList>
            <person name="Imhoff J.F."/>
            <person name="Rahn T."/>
            <person name="Kunzel S."/>
            <person name="Keller A."/>
            <person name="Neulinger S.C."/>
        </authorList>
    </citation>
    <scope>NUCLEOTIDE SEQUENCE</scope>
    <source>
        <strain evidence="13">LMG 28126</strain>
    </source>
</reference>
<feature type="transmembrane region" description="Helical" evidence="12">
    <location>
        <begin position="94"/>
        <end position="114"/>
    </location>
</feature>
<feature type="transmembrane region" description="Helical" evidence="12">
    <location>
        <begin position="225"/>
        <end position="244"/>
    </location>
</feature>
<evidence type="ECO:0000256" key="9">
    <source>
        <dbReference type="ARBA" id="ARBA00023136"/>
    </source>
</evidence>
<evidence type="ECO:0000256" key="5">
    <source>
        <dbReference type="ARBA" id="ARBA00022692"/>
    </source>
</evidence>
<evidence type="ECO:0000256" key="2">
    <source>
        <dbReference type="ARBA" id="ARBA00021714"/>
    </source>
</evidence>
<keyword evidence="13" id="KW-0282">Flagellum</keyword>
<dbReference type="GO" id="GO:0044781">
    <property type="term" value="P:bacterial-type flagellum organization"/>
    <property type="evidence" value="ECO:0007669"/>
    <property type="project" value="UniProtKB-UniRule"/>
</dbReference>
<dbReference type="PRINTS" id="PR00951">
    <property type="entry name" value="FLGBIOSNFLIP"/>
</dbReference>
<dbReference type="Pfam" id="PF00813">
    <property type="entry name" value="FliP"/>
    <property type="match status" value="1"/>
</dbReference>
<proteinExistence type="inferred from homology"/>